<protein>
    <submittedName>
        <fullName evidence="1">Uncharacterized protein</fullName>
    </submittedName>
</protein>
<reference evidence="1 2" key="1">
    <citation type="submission" date="2019-02" db="EMBL/GenBank/DDBJ databases">
        <title>Deep-cultivation of Planctomycetes and their phenomic and genomic characterization uncovers novel biology.</title>
        <authorList>
            <person name="Wiegand S."/>
            <person name="Jogler M."/>
            <person name="Boedeker C."/>
            <person name="Pinto D."/>
            <person name="Vollmers J."/>
            <person name="Rivas-Marin E."/>
            <person name="Kohn T."/>
            <person name="Peeters S.H."/>
            <person name="Heuer A."/>
            <person name="Rast P."/>
            <person name="Oberbeckmann S."/>
            <person name="Bunk B."/>
            <person name="Jeske O."/>
            <person name="Meyerdierks A."/>
            <person name="Storesund J.E."/>
            <person name="Kallscheuer N."/>
            <person name="Luecker S."/>
            <person name="Lage O.M."/>
            <person name="Pohl T."/>
            <person name="Merkel B.J."/>
            <person name="Hornburger P."/>
            <person name="Mueller R.-W."/>
            <person name="Bruemmer F."/>
            <person name="Labrenz M."/>
            <person name="Spormann A.M."/>
            <person name="Op den Camp H."/>
            <person name="Overmann J."/>
            <person name="Amann R."/>
            <person name="Jetten M.S.M."/>
            <person name="Mascher T."/>
            <person name="Medema M.H."/>
            <person name="Devos D.P."/>
            <person name="Kaster A.-K."/>
            <person name="Ovreas L."/>
            <person name="Rohde M."/>
            <person name="Galperin M.Y."/>
            <person name="Jogler C."/>
        </authorList>
    </citation>
    <scope>NUCLEOTIDE SEQUENCE [LARGE SCALE GENOMIC DNA]</scope>
    <source>
        <strain evidence="1 2">Q31a</strain>
    </source>
</reference>
<keyword evidence="2" id="KW-1185">Reference proteome</keyword>
<dbReference type="KEGG" id="ahel:Q31a_47340"/>
<dbReference type="AlphaFoldDB" id="A0A518GCN3"/>
<dbReference type="EMBL" id="CP036298">
    <property type="protein sequence ID" value="QDV26361.1"/>
    <property type="molecule type" value="Genomic_DNA"/>
</dbReference>
<proteinExistence type="predicted"/>
<gene>
    <name evidence="1" type="ORF">Q31a_47340</name>
</gene>
<organism evidence="1 2">
    <name type="scientific">Aureliella helgolandensis</name>
    <dbReference type="NCBI Taxonomy" id="2527968"/>
    <lineage>
        <taxon>Bacteria</taxon>
        <taxon>Pseudomonadati</taxon>
        <taxon>Planctomycetota</taxon>
        <taxon>Planctomycetia</taxon>
        <taxon>Pirellulales</taxon>
        <taxon>Pirellulaceae</taxon>
        <taxon>Aureliella</taxon>
    </lineage>
</organism>
<sequence>MPKKPNKRERQMVFWESDDRIVPMPHECQSCETKLGNPSGGKAVKLTRSPVRAVSVHRDGEPLLTRLDCITNQAVRDGAIGFNNL</sequence>
<accession>A0A518GCN3</accession>
<dbReference type="Proteomes" id="UP000318017">
    <property type="component" value="Chromosome"/>
</dbReference>
<evidence type="ECO:0000313" key="2">
    <source>
        <dbReference type="Proteomes" id="UP000318017"/>
    </source>
</evidence>
<evidence type="ECO:0000313" key="1">
    <source>
        <dbReference type="EMBL" id="QDV26361.1"/>
    </source>
</evidence>
<name>A0A518GCN3_9BACT</name>